<dbReference type="AlphaFoldDB" id="A0A1G2N770"/>
<accession>A0A1G2N770</accession>
<dbReference type="STRING" id="1802319.A2928_00300"/>
<dbReference type="EMBL" id="MHRX01000056">
    <property type="protein sequence ID" value="OHA32016.1"/>
    <property type="molecule type" value="Genomic_DNA"/>
</dbReference>
<dbReference type="SUPFAM" id="SSF48295">
    <property type="entry name" value="TrpR-like"/>
    <property type="match status" value="1"/>
</dbReference>
<gene>
    <name evidence="1" type="ORF">A2928_00300</name>
</gene>
<dbReference type="InterPro" id="IPR038116">
    <property type="entry name" value="TrpR-like_sf"/>
</dbReference>
<dbReference type="Gene3D" id="1.10.1270.10">
    <property type="entry name" value="TrpR-like"/>
    <property type="match status" value="1"/>
</dbReference>
<organism evidence="1 2">
    <name type="scientific">Candidatus Taylorbacteria bacterium RIFCSPLOWO2_01_FULL_45_15b</name>
    <dbReference type="NCBI Taxonomy" id="1802319"/>
    <lineage>
        <taxon>Bacteria</taxon>
        <taxon>Candidatus Tayloriibacteriota</taxon>
    </lineage>
</organism>
<reference evidence="1 2" key="1">
    <citation type="journal article" date="2016" name="Nat. Commun.">
        <title>Thousands of microbial genomes shed light on interconnected biogeochemical processes in an aquifer system.</title>
        <authorList>
            <person name="Anantharaman K."/>
            <person name="Brown C.T."/>
            <person name="Hug L.A."/>
            <person name="Sharon I."/>
            <person name="Castelle C.J."/>
            <person name="Probst A.J."/>
            <person name="Thomas B.C."/>
            <person name="Singh A."/>
            <person name="Wilkins M.J."/>
            <person name="Karaoz U."/>
            <person name="Brodie E.L."/>
            <person name="Williams K.H."/>
            <person name="Hubbard S.S."/>
            <person name="Banfield J.F."/>
        </authorList>
    </citation>
    <scope>NUCLEOTIDE SEQUENCE [LARGE SCALE GENOMIC DNA]</scope>
</reference>
<evidence type="ECO:0000313" key="1">
    <source>
        <dbReference type="EMBL" id="OHA32016.1"/>
    </source>
</evidence>
<name>A0A1G2N770_9BACT</name>
<sequence>MPHVSKRLLQKNIYTSIIEDVSFFLSRTKEKASVRRFLKEILTSTEELMIAKRLAVIYMLSEGYSPYRIYQDLKISPSTVERYENYLQKGRYKTLVQFITREKNSKKLPEWILLLIDLYRDRPRKIGKRYEWLKHF</sequence>
<evidence type="ECO:0000313" key="2">
    <source>
        <dbReference type="Proteomes" id="UP000176221"/>
    </source>
</evidence>
<protein>
    <recommendedName>
        <fullName evidence="3">HTH luxR-type domain-containing protein</fullName>
    </recommendedName>
</protein>
<dbReference type="InterPro" id="IPR010921">
    <property type="entry name" value="Trp_repressor/repl_initiator"/>
</dbReference>
<evidence type="ECO:0008006" key="3">
    <source>
        <dbReference type="Google" id="ProtNLM"/>
    </source>
</evidence>
<proteinExistence type="predicted"/>
<dbReference type="InterPro" id="IPR000831">
    <property type="entry name" value="Trp_repress"/>
</dbReference>
<dbReference type="Proteomes" id="UP000176221">
    <property type="component" value="Unassembled WGS sequence"/>
</dbReference>
<dbReference type="Pfam" id="PF01371">
    <property type="entry name" value="Trp_repressor"/>
    <property type="match status" value="1"/>
</dbReference>
<dbReference type="GO" id="GO:0043565">
    <property type="term" value="F:sequence-specific DNA binding"/>
    <property type="evidence" value="ECO:0007669"/>
    <property type="project" value="InterPro"/>
</dbReference>
<dbReference type="GO" id="GO:0003700">
    <property type="term" value="F:DNA-binding transcription factor activity"/>
    <property type="evidence" value="ECO:0007669"/>
    <property type="project" value="InterPro"/>
</dbReference>
<comment type="caution">
    <text evidence="1">The sequence shown here is derived from an EMBL/GenBank/DDBJ whole genome shotgun (WGS) entry which is preliminary data.</text>
</comment>